<organism evidence="1 2">
    <name type="scientific">Aquamicrobium defluvii</name>
    <dbReference type="NCBI Taxonomy" id="69279"/>
    <lineage>
        <taxon>Bacteria</taxon>
        <taxon>Pseudomonadati</taxon>
        <taxon>Pseudomonadota</taxon>
        <taxon>Alphaproteobacteria</taxon>
        <taxon>Hyphomicrobiales</taxon>
        <taxon>Phyllobacteriaceae</taxon>
        <taxon>Aquamicrobium</taxon>
    </lineage>
</organism>
<dbReference type="STRING" id="69279.BG36_16235"/>
<sequence length="160" mass="16961">MIADIVDIAPGSELAGVIARRADIMALTQLTHDGALTPETPGGLDHAERAAFACRIARINDDEDFAAHFEAIMATAGASDTTARIADLRFTGGSDARLAALIRHVDLVARTPADATRRDIESLREAGVGEADIVRLSELIAFVSYQIRVAAGLRLLRGLS</sequence>
<dbReference type="eggNOG" id="COG4950">
    <property type="taxonomic scope" value="Bacteria"/>
</dbReference>
<dbReference type="PATRIC" id="fig|69279.3.peg.4308"/>
<comment type="caution">
    <text evidence="1">The sequence shown here is derived from an EMBL/GenBank/DDBJ whole genome shotgun (WGS) entry which is preliminary data.</text>
</comment>
<protein>
    <recommendedName>
        <fullName evidence="3">CMD domain protein</fullName>
    </recommendedName>
</protein>
<dbReference type="Gene3D" id="1.20.1290.10">
    <property type="entry name" value="AhpD-like"/>
    <property type="match status" value="1"/>
</dbReference>
<dbReference type="EMBL" id="JENY01000035">
    <property type="protein sequence ID" value="EXL01985.1"/>
    <property type="molecule type" value="Genomic_DNA"/>
</dbReference>
<gene>
    <name evidence="1" type="ORF">BG36_16235</name>
</gene>
<reference evidence="1 2" key="1">
    <citation type="submission" date="2014-02" db="EMBL/GenBank/DDBJ databases">
        <title>Aquamicrobium defluvii Genome sequencing.</title>
        <authorList>
            <person name="Wang X."/>
        </authorList>
    </citation>
    <scope>NUCLEOTIDE SEQUENCE [LARGE SCALE GENOMIC DNA]</scope>
    <source>
        <strain evidence="1 2">W13Z1</strain>
    </source>
</reference>
<dbReference type="AlphaFoldDB" id="A0A011V0N8"/>
<evidence type="ECO:0000313" key="1">
    <source>
        <dbReference type="EMBL" id="EXL01985.1"/>
    </source>
</evidence>
<proteinExistence type="predicted"/>
<accession>A0A011V0N8</accession>
<dbReference type="HOGENOM" id="CLU_115851_1_0_5"/>
<dbReference type="Proteomes" id="UP000019849">
    <property type="component" value="Unassembled WGS sequence"/>
</dbReference>
<dbReference type="InterPro" id="IPR029032">
    <property type="entry name" value="AhpD-like"/>
</dbReference>
<evidence type="ECO:0000313" key="2">
    <source>
        <dbReference type="Proteomes" id="UP000019849"/>
    </source>
</evidence>
<name>A0A011V0N8_9HYPH</name>
<evidence type="ECO:0008006" key="3">
    <source>
        <dbReference type="Google" id="ProtNLM"/>
    </source>
</evidence>
<dbReference type="SUPFAM" id="SSF69118">
    <property type="entry name" value="AhpD-like"/>
    <property type="match status" value="1"/>
</dbReference>